<name>A0A6P0BB20_RHILE</name>
<comment type="caution">
    <text evidence="1">The sequence shown here is derived from an EMBL/GenBank/DDBJ whole genome shotgun (WGS) entry which is preliminary data.</text>
</comment>
<dbReference type="RefSeq" id="WP_164578069.1">
    <property type="nucleotide sequence ID" value="NZ_WUEZ01000031.1"/>
</dbReference>
<evidence type="ECO:0000313" key="2">
    <source>
        <dbReference type="Proteomes" id="UP000471560"/>
    </source>
</evidence>
<sequence>MQKFDKGAVMRMAWAIYRKRWAGARPANEAARRKSFGQCLKSAWMTVKYQAAQALKTVQQRAADRIQELTTELMRVDARPWRVGIGTDRAEILTQIASMERSA</sequence>
<evidence type="ECO:0000313" key="1">
    <source>
        <dbReference type="EMBL" id="NEI37069.1"/>
    </source>
</evidence>
<dbReference type="Proteomes" id="UP000471560">
    <property type="component" value="Unassembled WGS sequence"/>
</dbReference>
<dbReference type="EMBL" id="WUEZ01000031">
    <property type="protein sequence ID" value="NEI37069.1"/>
    <property type="molecule type" value="Genomic_DNA"/>
</dbReference>
<reference evidence="1 2" key="1">
    <citation type="submission" date="2019-12" db="EMBL/GenBank/DDBJ databases">
        <title>Rhizobium genotypes associated with high levels of biological nitrogen fixation by grain legumes in a temperate-maritime cropping system.</title>
        <authorList>
            <person name="Maluk M."/>
            <person name="Francesc Ferrando Molina F."/>
            <person name="Lopez Del Egido L."/>
            <person name="Lafos M."/>
            <person name="Langarica-Fuentes A."/>
            <person name="Gebre Yohannes G."/>
            <person name="Young M.W."/>
            <person name="Martin P."/>
            <person name="Gantlett R."/>
            <person name="Kenicer G."/>
            <person name="Hawes C."/>
            <person name="Begg G.S."/>
            <person name="Quilliam R.S."/>
            <person name="Squire G.R."/>
            <person name="Poole P.S."/>
            <person name="Young P.W."/>
            <person name="Iannetta P.M."/>
            <person name="James E.K."/>
        </authorList>
    </citation>
    <scope>NUCLEOTIDE SEQUENCE [LARGE SCALE GENOMIC DNA]</scope>
    <source>
        <strain evidence="1 2">JHI1096</strain>
    </source>
</reference>
<accession>A0A6P0BB20</accession>
<dbReference type="AlphaFoldDB" id="A0A6P0BB20"/>
<gene>
    <name evidence="1" type="ORF">GR204_24295</name>
</gene>
<organism evidence="1 2">
    <name type="scientific">Rhizobium leguminosarum</name>
    <dbReference type="NCBI Taxonomy" id="384"/>
    <lineage>
        <taxon>Bacteria</taxon>
        <taxon>Pseudomonadati</taxon>
        <taxon>Pseudomonadota</taxon>
        <taxon>Alphaproteobacteria</taxon>
        <taxon>Hyphomicrobiales</taxon>
        <taxon>Rhizobiaceae</taxon>
        <taxon>Rhizobium/Agrobacterium group</taxon>
        <taxon>Rhizobium</taxon>
    </lineage>
</organism>
<proteinExistence type="predicted"/>
<protein>
    <submittedName>
        <fullName evidence="1">Uncharacterized protein</fullName>
    </submittedName>
</protein>